<gene>
    <name evidence="1" type="ORF">Dpo_8c01030</name>
</gene>
<evidence type="ECO:0000313" key="1">
    <source>
        <dbReference type="EMBL" id="EMS78436.1"/>
    </source>
</evidence>
<dbReference type="EMBL" id="APJX01000008">
    <property type="protein sequence ID" value="EMS78436.1"/>
    <property type="molecule type" value="Genomic_DNA"/>
</dbReference>
<dbReference type="RefSeq" id="WP_006967514.1">
    <property type="nucleotide sequence ID" value="NZ_APJX01000008.1"/>
</dbReference>
<evidence type="ECO:0000313" key="2">
    <source>
        <dbReference type="Proteomes" id="UP000014216"/>
    </source>
</evidence>
<dbReference type="InterPro" id="IPR021341">
    <property type="entry name" value="DUF2958"/>
</dbReference>
<evidence type="ECO:0008006" key="3">
    <source>
        <dbReference type="Google" id="ProtNLM"/>
    </source>
</evidence>
<proteinExistence type="predicted"/>
<protein>
    <recommendedName>
        <fullName evidence="3">DUF2958 domain-containing protein</fullName>
    </recommendedName>
</protein>
<reference evidence="1 2" key="1">
    <citation type="journal article" date="2013" name="Genome Announc.">
        <title>Draft Genome Sequence of Desulfotignum phosphitoxidans DSM 13687 Strain FiPS-3.</title>
        <authorList>
            <person name="Poehlein A."/>
            <person name="Daniel R."/>
            <person name="Simeonova D.D."/>
        </authorList>
    </citation>
    <scope>NUCLEOTIDE SEQUENCE [LARGE SCALE GENOMIC DNA]</scope>
    <source>
        <strain evidence="1 2">DSM 13687</strain>
    </source>
</reference>
<dbReference type="AlphaFoldDB" id="S0G3P0"/>
<keyword evidence="2" id="KW-1185">Reference proteome</keyword>
<comment type="caution">
    <text evidence="1">The sequence shown here is derived from an EMBL/GenBank/DDBJ whole genome shotgun (WGS) entry which is preliminary data.</text>
</comment>
<accession>S0G3P0</accession>
<dbReference type="Pfam" id="PF11171">
    <property type="entry name" value="DUF2958"/>
    <property type="match status" value="1"/>
</dbReference>
<sequence length="110" mass="12869">MWNTPTKAQLDAIPKLYSTEDVPIPDKVIHLHFFIGGCDWYISEFDGDDLFWGFAILNNDHEMAEWGYISFRELQGIKINGWVEIDCDLNWEIKKASEVERIVQCRNGIF</sequence>
<dbReference type="Proteomes" id="UP000014216">
    <property type="component" value="Unassembled WGS sequence"/>
</dbReference>
<name>S0G3P0_9BACT</name>
<dbReference type="OrthoDB" id="5421038at2"/>
<organism evidence="1 2">
    <name type="scientific">Desulfotignum phosphitoxidans DSM 13687</name>
    <dbReference type="NCBI Taxonomy" id="1286635"/>
    <lineage>
        <taxon>Bacteria</taxon>
        <taxon>Pseudomonadati</taxon>
        <taxon>Thermodesulfobacteriota</taxon>
        <taxon>Desulfobacteria</taxon>
        <taxon>Desulfobacterales</taxon>
        <taxon>Desulfobacteraceae</taxon>
        <taxon>Desulfotignum</taxon>
    </lineage>
</organism>